<feature type="region of interest" description="Disordered" evidence="1">
    <location>
        <begin position="1"/>
        <end position="32"/>
    </location>
</feature>
<gene>
    <name evidence="2" type="ORF">E5676_scaffold876G00040</name>
</gene>
<organism evidence="2 3">
    <name type="scientific">Cucumis melo var. makuwa</name>
    <name type="common">Oriental melon</name>
    <dbReference type="NCBI Taxonomy" id="1194695"/>
    <lineage>
        <taxon>Eukaryota</taxon>
        <taxon>Viridiplantae</taxon>
        <taxon>Streptophyta</taxon>
        <taxon>Embryophyta</taxon>
        <taxon>Tracheophyta</taxon>
        <taxon>Spermatophyta</taxon>
        <taxon>Magnoliopsida</taxon>
        <taxon>eudicotyledons</taxon>
        <taxon>Gunneridae</taxon>
        <taxon>Pentapetalae</taxon>
        <taxon>rosids</taxon>
        <taxon>fabids</taxon>
        <taxon>Cucurbitales</taxon>
        <taxon>Cucurbitaceae</taxon>
        <taxon>Benincaseae</taxon>
        <taxon>Cucumis</taxon>
    </lineage>
</organism>
<keyword evidence="2" id="KW-0645">Protease</keyword>
<evidence type="ECO:0000256" key="1">
    <source>
        <dbReference type="SAM" id="MobiDB-lite"/>
    </source>
</evidence>
<reference evidence="2 3" key="1">
    <citation type="submission" date="2019-08" db="EMBL/GenBank/DDBJ databases">
        <title>Draft genome sequences of two oriental melons (Cucumis melo L. var makuwa).</title>
        <authorList>
            <person name="Kwon S.-Y."/>
        </authorList>
    </citation>
    <scope>NUCLEOTIDE SEQUENCE [LARGE SCALE GENOMIC DNA]</scope>
    <source>
        <strain evidence="3">cv. Chang Bougi</strain>
        <tissue evidence="2">Leaf</tissue>
    </source>
</reference>
<evidence type="ECO:0000313" key="2">
    <source>
        <dbReference type="EMBL" id="TYK26923.1"/>
    </source>
</evidence>
<dbReference type="AlphaFoldDB" id="A0A5D3DTH5"/>
<dbReference type="GO" id="GO:0008233">
    <property type="term" value="F:peptidase activity"/>
    <property type="evidence" value="ECO:0007669"/>
    <property type="project" value="UniProtKB-KW"/>
</dbReference>
<comment type="caution">
    <text evidence="2">The sequence shown here is derived from an EMBL/GenBank/DDBJ whole genome shotgun (WGS) entry which is preliminary data.</text>
</comment>
<accession>A0A5D3DTH5</accession>
<evidence type="ECO:0000313" key="3">
    <source>
        <dbReference type="Proteomes" id="UP000321947"/>
    </source>
</evidence>
<feature type="compositionally biased region" description="Basic and acidic residues" evidence="1">
    <location>
        <begin position="9"/>
        <end position="19"/>
    </location>
</feature>
<name>A0A5D3DTH5_CUCMM</name>
<proteinExistence type="predicted"/>
<sequence length="89" mass="10182">MMKTSLGEGFRKNEGREFHCPTYRQTSETNDDEVGRMERPVYFVVVKMDDFDVVLEMEFLLEHQVIPMPSAKCLVIIGSSPTIVQAGIR</sequence>
<keyword evidence="2" id="KW-0378">Hydrolase</keyword>
<dbReference type="GO" id="GO:0006508">
    <property type="term" value="P:proteolysis"/>
    <property type="evidence" value="ECO:0007669"/>
    <property type="project" value="UniProtKB-KW"/>
</dbReference>
<dbReference type="EMBL" id="SSTD01003248">
    <property type="protein sequence ID" value="TYK26923.1"/>
    <property type="molecule type" value="Genomic_DNA"/>
</dbReference>
<protein>
    <submittedName>
        <fullName evidence="2">Asp_protease domain-containing protein</fullName>
    </submittedName>
</protein>
<dbReference type="Proteomes" id="UP000321947">
    <property type="component" value="Unassembled WGS sequence"/>
</dbReference>